<proteinExistence type="predicted"/>
<name>A0A067C3D2_SAPPC</name>
<dbReference type="EMBL" id="KK583296">
    <property type="protein sequence ID" value="KDO21066.1"/>
    <property type="molecule type" value="Genomic_DNA"/>
</dbReference>
<dbReference type="OrthoDB" id="77298at2759"/>
<evidence type="ECO:0000256" key="3">
    <source>
        <dbReference type="ARBA" id="ARBA00022833"/>
    </source>
</evidence>
<evidence type="ECO:0000256" key="1">
    <source>
        <dbReference type="ARBA" id="ARBA00022723"/>
    </source>
</evidence>
<dbReference type="SUPFAM" id="SSF55961">
    <property type="entry name" value="Bet v1-like"/>
    <property type="match status" value="2"/>
</dbReference>
<feature type="region of interest" description="Disordered" evidence="5">
    <location>
        <begin position="381"/>
        <end position="411"/>
    </location>
</feature>
<evidence type="ECO:0000259" key="7">
    <source>
        <dbReference type="PROSITE" id="PS50848"/>
    </source>
</evidence>
<accession>A0A067C3D2</accession>
<dbReference type="InterPro" id="IPR052727">
    <property type="entry name" value="Rab4/Rab5_effector"/>
</dbReference>
<dbReference type="InterPro" id="IPR013083">
    <property type="entry name" value="Znf_RING/FYVE/PHD"/>
</dbReference>
<evidence type="ECO:0000256" key="5">
    <source>
        <dbReference type="SAM" id="MobiDB-lite"/>
    </source>
</evidence>
<dbReference type="GeneID" id="24135702"/>
<evidence type="ECO:0000259" key="6">
    <source>
        <dbReference type="PROSITE" id="PS50178"/>
    </source>
</evidence>
<sequence>MSSFTLPRGVFQTPELSPETKATLRDRGHDLLRSFVASVTKKQNNALVWDPVGDAHGVSLFQAMDPSHTSENKRTFPMKNGATFKMLLDVMQYRALAKINATLDEVARLHRFDTKAQCDQYRRHYAHDILDLLPLYVLSEPTRSDATTSRMYIKWAVIQSPVALIKDRDFTYLETQDEFVLETGRRGWAYCQSSISLPGCPPLPQYDVVRGHLANSGCVFLETDKPGTLDVIYHLGTDVHGNVPHFVRQMAIKRRGKSIARLDKYIHEMRLSQLPMRAKSAMPHGPLPKHCATCFVSFRFRASKICQSCGQVVCSKCSRKWSLHVLEHSKADVRICHVCSLAVRDGSVREKAVDGAPRRRGVESASMPDVYRPSARFGEDENLTASMPRPLTRRPSDMLRRPSSSSQISDCSRVSTLSQSCDLSYVEMYGPPMSPSRRSSVARTQRRRSSVAMRVAPTSAPAKHILTDHTPDLSGDFDIIAPAKRFPLPDDYFQAPPLSLDDADAYRATADINLADLVASATSPMKLQTWTPVGRTSGVNLFQMHSSALPANASYVPYRAVARISATIDEVAALHAFETRTKCFEYMRCYASDILDIIPLYSLRDRTPDAPHHQTYVKWAAVQSPLSVISNRDYLYLEGQNTFTMASGRRGWAYCQSAIELPCCAPLKQLDLVRGSLEHTGCVFLETSTPGILDVVYHIASDFKGSIPQFAMLLAVRRRARKITMVDDYVHQQRLRHTVLLESLSMTSVPATTRPKHCMLCSSSFRFRRPKTCQPCGKVVCSSCSRKWTMPTDASAPMRVCHVCSKTVRSSLPPTSMLGLRDTESISDTSLDGENDAWSTEPPSQGTANDGVDMAYLQVYESAPRRPKPPRKSSLDLPARPSMLRPRTFSEDVDYSTDNSFLYDIDSLVDPMITLRVHKC</sequence>
<evidence type="ECO:0000256" key="2">
    <source>
        <dbReference type="ARBA" id="ARBA00022771"/>
    </source>
</evidence>
<feature type="region of interest" description="Disordered" evidence="5">
    <location>
        <begin position="432"/>
        <end position="457"/>
    </location>
</feature>
<feature type="compositionally biased region" description="Polar residues" evidence="5">
    <location>
        <begin position="826"/>
        <end position="848"/>
    </location>
</feature>
<dbReference type="InterPro" id="IPR023393">
    <property type="entry name" value="START-like_dom_sf"/>
</dbReference>
<keyword evidence="1" id="KW-0479">Metal-binding</keyword>
<organism evidence="8 9">
    <name type="scientific">Saprolegnia parasitica (strain CBS 223.65)</name>
    <dbReference type="NCBI Taxonomy" id="695850"/>
    <lineage>
        <taxon>Eukaryota</taxon>
        <taxon>Sar</taxon>
        <taxon>Stramenopiles</taxon>
        <taxon>Oomycota</taxon>
        <taxon>Saprolegniomycetes</taxon>
        <taxon>Saprolegniales</taxon>
        <taxon>Saprolegniaceae</taxon>
        <taxon>Saprolegnia</taxon>
    </lineage>
</organism>
<dbReference type="PROSITE" id="PS50178">
    <property type="entry name" value="ZF_FYVE"/>
    <property type="match status" value="2"/>
</dbReference>
<dbReference type="PANTHER" id="PTHR13510">
    <property type="entry name" value="FYVE-FINGER-CONTAINING RAB5 EFFECTOR PROTEIN RABENOSYN-5-RELATED"/>
    <property type="match status" value="1"/>
</dbReference>
<dbReference type="OMA" id="HAFETRT"/>
<dbReference type="SMART" id="SM00064">
    <property type="entry name" value="FYVE"/>
    <property type="match status" value="2"/>
</dbReference>
<protein>
    <recommendedName>
        <fullName evidence="10">FYVE-type domain-containing protein</fullName>
    </recommendedName>
</protein>
<feature type="region of interest" description="Disordered" evidence="5">
    <location>
        <begin position="826"/>
        <end position="883"/>
    </location>
</feature>
<dbReference type="KEGG" id="spar:SPRG_13859"/>
<keyword evidence="3" id="KW-0862">Zinc</keyword>
<dbReference type="InterPro" id="IPR002913">
    <property type="entry name" value="START_lipid-bd_dom"/>
</dbReference>
<keyword evidence="2 4" id="KW-0863">Zinc-finger</keyword>
<evidence type="ECO:0000256" key="4">
    <source>
        <dbReference type="PROSITE-ProRule" id="PRU00091"/>
    </source>
</evidence>
<dbReference type="InterPro" id="IPR011011">
    <property type="entry name" value="Znf_FYVE_PHD"/>
</dbReference>
<keyword evidence="9" id="KW-1185">Reference proteome</keyword>
<dbReference type="InterPro" id="IPR000306">
    <property type="entry name" value="Znf_FYVE"/>
</dbReference>
<feature type="domain" description="START" evidence="7">
    <location>
        <begin position="164"/>
        <end position="250"/>
    </location>
</feature>
<feature type="domain" description="FYVE-type" evidence="6">
    <location>
        <begin position="290"/>
        <end position="344"/>
    </location>
</feature>
<reference evidence="8 9" key="1">
    <citation type="journal article" date="2013" name="PLoS Genet.">
        <title>Distinctive expansion of potential virulence genes in the genome of the oomycete fish pathogen Saprolegnia parasitica.</title>
        <authorList>
            <person name="Jiang R.H."/>
            <person name="de Bruijn I."/>
            <person name="Haas B.J."/>
            <person name="Belmonte R."/>
            <person name="Lobach L."/>
            <person name="Christie J."/>
            <person name="van den Ackerveken G."/>
            <person name="Bottin A."/>
            <person name="Bulone V."/>
            <person name="Diaz-Moreno S.M."/>
            <person name="Dumas B."/>
            <person name="Fan L."/>
            <person name="Gaulin E."/>
            <person name="Govers F."/>
            <person name="Grenville-Briggs L.J."/>
            <person name="Horner N.R."/>
            <person name="Levin J.Z."/>
            <person name="Mammella M."/>
            <person name="Meijer H.J."/>
            <person name="Morris P."/>
            <person name="Nusbaum C."/>
            <person name="Oome S."/>
            <person name="Phillips A.J."/>
            <person name="van Rooyen D."/>
            <person name="Rzeszutek E."/>
            <person name="Saraiva M."/>
            <person name="Secombes C.J."/>
            <person name="Seidl M.F."/>
            <person name="Snel B."/>
            <person name="Stassen J.H."/>
            <person name="Sykes S."/>
            <person name="Tripathy S."/>
            <person name="van den Berg H."/>
            <person name="Vega-Arreguin J.C."/>
            <person name="Wawra S."/>
            <person name="Young S.K."/>
            <person name="Zeng Q."/>
            <person name="Dieguez-Uribeondo J."/>
            <person name="Russ C."/>
            <person name="Tyler B.M."/>
            <person name="van West P."/>
        </authorList>
    </citation>
    <scope>NUCLEOTIDE SEQUENCE [LARGE SCALE GENOMIC DNA]</scope>
    <source>
        <strain evidence="8 9">CBS 223.65</strain>
    </source>
</reference>
<feature type="domain" description="FYVE-type" evidence="6">
    <location>
        <begin position="752"/>
        <end position="809"/>
    </location>
</feature>
<dbReference type="PROSITE" id="PS50848">
    <property type="entry name" value="START"/>
    <property type="match status" value="1"/>
</dbReference>
<dbReference type="Pfam" id="PF01852">
    <property type="entry name" value="START"/>
    <property type="match status" value="1"/>
</dbReference>
<dbReference type="Pfam" id="PF01363">
    <property type="entry name" value="FYVE"/>
    <property type="match status" value="1"/>
</dbReference>
<evidence type="ECO:0000313" key="9">
    <source>
        <dbReference type="Proteomes" id="UP000030745"/>
    </source>
</evidence>
<evidence type="ECO:0008006" key="10">
    <source>
        <dbReference type="Google" id="ProtNLM"/>
    </source>
</evidence>
<dbReference type="RefSeq" id="XP_012208245.1">
    <property type="nucleotide sequence ID" value="XM_012352855.1"/>
</dbReference>
<dbReference type="GO" id="GO:0008289">
    <property type="term" value="F:lipid binding"/>
    <property type="evidence" value="ECO:0007669"/>
    <property type="project" value="InterPro"/>
</dbReference>
<dbReference type="InterPro" id="IPR017455">
    <property type="entry name" value="Znf_FYVE-rel"/>
</dbReference>
<dbReference type="GO" id="GO:0008270">
    <property type="term" value="F:zinc ion binding"/>
    <property type="evidence" value="ECO:0007669"/>
    <property type="project" value="UniProtKB-KW"/>
</dbReference>
<dbReference type="CDD" id="cd00065">
    <property type="entry name" value="FYVE_like_SF"/>
    <property type="match status" value="2"/>
</dbReference>
<evidence type="ECO:0000313" key="8">
    <source>
        <dbReference type="EMBL" id="KDO21066.1"/>
    </source>
</evidence>
<dbReference type="SUPFAM" id="SSF57903">
    <property type="entry name" value="FYVE/PHD zinc finger"/>
    <property type="match status" value="2"/>
</dbReference>
<feature type="compositionally biased region" description="Polar residues" evidence="5">
    <location>
        <begin position="402"/>
        <end position="411"/>
    </location>
</feature>
<gene>
    <name evidence="8" type="ORF">SPRG_13859</name>
</gene>
<dbReference type="Gene3D" id="3.30.40.10">
    <property type="entry name" value="Zinc/RING finger domain, C3HC4 (zinc finger)"/>
    <property type="match status" value="2"/>
</dbReference>
<dbReference type="AlphaFoldDB" id="A0A067C3D2"/>
<dbReference type="Proteomes" id="UP000030745">
    <property type="component" value="Unassembled WGS sequence"/>
</dbReference>
<dbReference type="Gene3D" id="3.30.530.20">
    <property type="match status" value="2"/>
</dbReference>
<dbReference type="PANTHER" id="PTHR13510:SF44">
    <property type="entry name" value="RABENOSYN-5"/>
    <property type="match status" value="1"/>
</dbReference>
<dbReference type="VEuPathDB" id="FungiDB:SPRG_13859"/>